<dbReference type="OrthoDB" id="1262040at2"/>
<organism evidence="1">
    <name type="scientific">Collimonas fungivorans</name>
    <dbReference type="NCBI Taxonomy" id="158899"/>
    <lineage>
        <taxon>Bacteria</taxon>
        <taxon>Pseudomonadati</taxon>
        <taxon>Pseudomonadota</taxon>
        <taxon>Betaproteobacteria</taxon>
        <taxon>Burkholderiales</taxon>
        <taxon>Oxalobacteraceae</taxon>
        <taxon>Collimonas</taxon>
    </lineage>
</organism>
<evidence type="ECO:0000313" key="2">
    <source>
        <dbReference type="Proteomes" id="UP000072421"/>
    </source>
</evidence>
<name>A0A127PG44_9BURK</name>
<reference evidence="1 2" key="1">
    <citation type="submission" date="2015-11" db="EMBL/GenBank/DDBJ databases">
        <title>Exploring the genomic traits of fungus-feeding bacterial genus Collimonas.</title>
        <authorList>
            <person name="Song C."/>
            <person name="Schmidt R."/>
            <person name="de Jager V."/>
            <person name="Krzyzanowska D."/>
            <person name="Jongedijk E."/>
            <person name="Cankar K."/>
            <person name="Beekwilder J."/>
            <person name="van Veen A."/>
            <person name="de Boer W."/>
            <person name="van Veen J.A."/>
            <person name="Garbeva P."/>
        </authorList>
    </citation>
    <scope>NUCLEOTIDE SEQUENCE [LARGE SCALE GENOMIC DNA]</scope>
    <source>
        <strain evidence="1 2">Ter6</strain>
    </source>
</reference>
<dbReference type="Pfam" id="PF14113">
    <property type="entry name" value="Tae4"/>
    <property type="match status" value="1"/>
</dbReference>
<dbReference type="EMBL" id="CP013232">
    <property type="protein sequence ID" value="AMO96772.1"/>
    <property type="molecule type" value="Genomic_DNA"/>
</dbReference>
<dbReference type="Proteomes" id="UP000072421">
    <property type="component" value="Chromosome"/>
</dbReference>
<sequence length="213" mass="23974">MPNAPTVIKTNSTKDSVKEVNLKTVSFQELWDNYVSGAPYKVDGKVPDGFDNQCAIRMSATFHKLGIDMKSFSSKVVKPENGEKSIGRILLDGKPTATRANELRQWLNLHPIPNIYKAENITGADWQSKIKGRTGIVAFEGYWQRDSDGARDTSGGHIDLWNKTTLTPSVESFLRFRAGINRIPNPIAFLRGREGNWYSDLGKSKQILFWEIK</sequence>
<gene>
    <name evidence="1" type="ORF">CFter6_4166</name>
</gene>
<dbReference type="Gene3D" id="3.90.1720.70">
    <property type="match status" value="1"/>
</dbReference>
<protein>
    <recommendedName>
        <fullName evidence="3">Type VI secretion system (T6SS) effector Tae4 (Amidase)</fullName>
    </recommendedName>
</protein>
<dbReference type="RefSeq" id="WP_061541264.1">
    <property type="nucleotide sequence ID" value="NZ_CP013232.1"/>
</dbReference>
<dbReference type="InterPro" id="IPR025562">
    <property type="entry name" value="Tae4"/>
</dbReference>
<evidence type="ECO:0000313" key="1">
    <source>
        <dbReference type="EMBL" id="AMO96772.1"/>
    </source>
</evidence>
<evidence type="ECO:0008006" key="3">
    <source>
        <dbReference type="Google" id="ProtNLM"/>
    </source>
</evidence>
<dbReference type="AlphaFoldDB" id="A0A127PG44"/>
<accession>A0A127PG44</accession>
<proteinExistence type="predicted"/>
<dbReference type="PATRIC" id="fig|158899.10.peg.4131"/>